<dbReference type="InterPro" id="IPR014729">
    <property type="entry name" value="Rossmann-like_a/b/a_fold"/>
</dbReference>
<organism evidence="3 5">
    <name type="scientific">Oceanimonas baumannii</name>
    <dbReference type="NCBI Taxonomy" id="129578"/>
    <lineage>
        <taxon>Bacteria</taxon>
        <taxon>Pseudomonadati</taxon>
        <taxon>Pseudomonadota</taxon>
        <taxon>Gammaproteobacteria</taxon>
        <taxon>Aeromonadales</taxon>
        <taxon>Aeromonadaceae</taxon>
        <taxon>Oceanimonas</taxon>
    </lineage>
</organism>
<name>A0A235CMG8_9GAMM</name>
<evidence type="ECO:0000256" key="1">
    <source>
        <dbReference type="ARBA" id="ARBA00008791"/>
    </source>
</evidence>
<evidence type="ECO:0000313" key="5">
    <source>
        <dbReference type="Proteomes" id="UP000243640"/>
    </source>
</evidence>
<proteinExistence type="inferred from homology"/>
<comment type="caution">
    <text evidence="3">The sequence shown here is derived from an EMBL/GenBank/DDBJ whole genome shotgun (WGS) entry which is preliminary data.</text>
</comment>
<protein>
    <submittedName>
        <fullName evidence="3 4">Universal stress protein</fullName>
    </submittedName>
</protein>
<dbReference type="Pfam" id="PF00582">
    <property type="entry name" value="Usp"/>
    <property type="match status" value="1"/>
</dbReference>
<dbReference type="PANTHER" id="PTHR46268:SF6">
    <property type="entry name" value="UNIVERSAL STRESS PROTEIN UP12"/>
    <property type="match status" value="1"/>
</dbReference>
<dbReference type="EMBL" id="NQJF01000002">
    <property type="protein sequence ID" value="OYD25752.1"/>
    <property type="molecule type" value="Genomic_DNA"/>
</dbReference>
<feature type="domain" description="UspA" evidence="2">
    <location>
        <begin position="1"/>
        <end position="140"/>
    </location>
</feature>
<comment type="similarity">
    <text evidence="1">Belongs to the universal stress protein A family.</text>
</comment>
<dbReference type="CDD" id="cd00293">
    <property type="entry name" value="USP-like"/>
    <property type="match status" value="1"/>
</dbReference>
<reference evidence="4 6" key="2">
    <citation type="submission" date="2019-03" db="EMBL/GenBank/DDBJ databases">
        <title>Genomic Encyclopedia of Archaeal and Bacterial Type Strains, Phase II (KMG-II): from individual species to whole genera.</title>
        <authorList>
            <person name="Goeker M."/>
        </authorList>
    </citation>
    <scope>NUCLEOTIDE SEQUENCE [LARGE SCALE GENOMIC DNA]</scope>
    <source>
        <strain evidence="4 6">DSM 15594</strain>
    </source>
</reference>
<dbReference type="PRINTS" id="PR01438">
    <property type="entry name" value="UNVRSLSTRESS"/>
</dbReference>
<dbReference type="EMBL" id="SODO01000003">
    <property type="protein sequence ID" value="TDW60241.1"/>
    <property type="molecule type" value="Genomic_DNA"/>
</dbReference>
<keyword evidence="6" id="KW-1185">Reference proteome</keyword>
<sequence length="140" mass="15839">MFKEILLPLDFEHENLSAQVVESALQLCHPEGRIHLLYVNPSRVHHAAAPFYSKELLEKQDEAIRAQLDEFMQTHIPDEHRGRLEVRHGVVYDTILARAKKLAVNLIIMPASRPGAETYLLGSNSSKVVRHADCAVLVVR</sequence>
<dbReference type="AlphaFoldDB" id="A0A235CMG8"/>
<evidence type="ECO:0000313" key="3">
    <source>
        <dbReference type="EMBL" id="OYD25752.1"/>
    </source>
</evidence>
<dbReference type="PANTHER" id="PTHR46268">
    <property type="entry name" value="STRESS RESPONSE PROTEIN NHAX"/>
    <property type="match status" value="1"/>
</dbReference>
<evidence type="ECO:0000313" key="4">
    <source>
        <dbReference type="EMBL" id="TDW60241.1"/>
    </source>
</evidence>
<gene>
    <name evidence="3" type="ORF">B6S09_02615</name>
    <name evidence="4" type="ORF">LY04_01237</name>
</gene>
<dbReference type="Proteomes" id="UP000243640">
    <property type="component" value="Unassembled WGS sequence"/>
</dbReference>
<dbReference type="InterPro" id="IPR006016">
    <property type="entry name" value="UspA"/>
</dbReference>
<dbReference type="Gene3D" id="3.40.50.620">
    <property type="entry name" value="HUPs"/>
    <property type="match status" value="1"/>
</dbReference>
<dbReference type="OrthoDB" id="9792500at2"/>
<dbReference type="Proteomes" id="UP000295058">
    <property type="component" value="Unassembled WGS sequence"/>
</dbReference>
<evidence type="ECO:0000313" key="6">
    <source>
        <dbReference type="Proteomes" id="UP000295058"/>
    </source>
</evidence>
<dbReference type="SUPFAM" id="SSF52402">
    <property type="entry name" value="Adenine nucleotide alpha hydrolases-like"/>
    <property type="match status" value="1"/>
</dbReference>
<dbReference type="RefSeq" id="WP_094276941.1">
    <property type="nucleotide sequence ID" value="NZ_NQJF01000002.1"/>
</dbReference>
<evidence type="ECO:0000259" key="2">
    <source>
        <dbReference type="Pfam" id="PF00582"/>
    </source>
</evidence>
<accession>A0A235CMG8</accession>
<dbReference type="InterPro" id="IPR006015">
    <property type="entry name" value="Universal_stress_UspA"/>
</dbReference>
<reference evidence="3 5" key="1">
    <citation type="submission" date="2017-08" db="EMBL/GenBank/DDBJ databases">
        <title>Draft Genome Sequence of the Marine Bacterium Oceanimonas baumannii ATCC 700832.</title>
        <authorList>
            <person name="Mcclelland W.D."/>
            <person name="Brennan M.A."/>
            <person name="Trachtenberg A.M."/>
            <person name="Maclea K.S."/>
        </authorList>
    </citation>
    <scope>NUCLEOTIDE SEQUENCE [LARGE SCALE GENOMIC DNA]</scope>
    <source>
        <strain evidence="3 5">ATCC 700832</strain>
    </source>
</reference>